<dbReference type="Proteomes" id="UP001054945">
    <property type="component" value="Unassembled WGS sequence"/>
</dbReference>
<organism evidence="1 2">
    <name type="scientific">Caerostris extrusa</name>
    <name type="common">Bark spider</name>
    <name type="synonym">Caerostris bankana</name>
    <dbReference type="NCBI Taxonomy" id="172846"/>
    <lineage>
        <taxon>Eukaryota</taxon>
        <taxon>Metazoa</taxon>
        <taxon>Ecdysozoa</taxon>
        <taxon>Arthropoda</taxon>
        <taxon>Chelicerata</taxon>
        <taxon>Arachnida</taxon>
        <taxon>Araneae</taxon>
        <taxon>Araneomorphae</taxon>
        <taxon>Entelegynae</taxon>
        <taxon>Araneoidea</taxon>
        <taxon>Araneidae</taxon>
        <taxon>Caerostris</taxon>
    </lineage>
</organism>
<proteinExistence type="predicted"/>
<evidence type="ECO:0008006" key="3">
    <source>
        <dbReference type="Google" id="ProtNLM"/>
    </source>
</evidence>
<dbReference type="AlphaFoldDB" id="A0AAV4NAT7"/>
<comment type="caution">
    <text evidence="1">The sequence shown here is derived from an EMBL/GenBank/DDBJ whole genome shotgun (WGS) entry which is preliminary data.</text>
</comment>
<sequence length="116" mass="13441">MLLKNEHITLLTVAFFFFLFPYYAIVSCFPESRFSSVYQVQRVPDTARSTYRKGGKEEEFVPIGARAFAAKQIALRYSPVWLKASKCSQQKKTAFIWATLKNGAYTPTRRRKVSRM</sequence>
<gene>
    <name evidence="1" type="ORF">CEXT_79571</name>
</gene>
<name>A0AAV4NAT7_CAEEX</name>
<accession>A0AAV4NAT7</accession>
<evidence type="ECO:0000313" key="2">
    <source>
        <dbReference type="Proteomes" id="UP001054945"/>
    </source>
</evidence>
<keyword evidence="2" id="KW-1185">Reference proteome</keyword>
<dbReference type="PROSITE" id="PS51257">
    <property type="entry name" value="PROKAR_LIPOPROTEIN"/>
    <property type="match status" value="1"/>
</dbReference>
<reference evidence="1 2" key="1">
    <citation type="submission" date="2021-06" db="EMBL/GenBank/DDBJ databases">
        <title>Caerostris extrusa draft genome.</title>
        <authorList>
            <person name="Kono N."/>
            <person name="Arakawa K."/>
        </authorList>
    </citation>
    <scope>NUCLEOTIDE SEQUENCE [LARGE SCALE GENOMIC DNA]</scope>
</reference>
<protein>
    <recommendedName>
        <fullName evidence="3">Secreted protein</fullName>
    </recommendedName>
</protein>
<dbReference type="EMBL" id="BPLR01003163">
    <property type="protein sequence ID" value="GIX81763.1"/>
    <property type="molecule type" value="Genomic_DNA"/>
</dbReference>
<evidence type="ECO:0000313" key="1">
    <source>
        <dbReference type="EMBL" id="GIX81763.1"/>
    </source>
</evidence>